<dbReference type="RefSeq" id="WP_002582937.1">
    <property type="nucleotide sequence ID" value="NZ_AP019716.1"/>
</dbReference>
<evidence type="ECO:0000313" key="12">
    <source>
        <dbReference type="EMBL" id="QMW89500.1"/>
    </source>
</evidence>
<dbReference type="NCBIfam" id="NF000996">
    <property type="entry name" value="PRK00105.1"/>
    <property type="match status" value="1"/>
</dbReference>
<evidence type="ECO:0000256" key="10">
    <source>
        <dbReference type="NCBIfam" id="TIGR03160"/>
    </source>
</evidence>
<dbReference type="PANTHER" id="PTHR43463">
    <property type="entry name" value="NICOTINATE-NUCLEOTIDE--DIMETHYLBENZIMIDAZOLE PHOSPHORIBOSYLTRANSFERASE"/>
    <property type="match status" value="1"/>
</dbReference>
<evidence type="ECO:0000256" key="9">
    <source>
        <dbReference type="ARBA" id="ARBA00047340"/>
    </source>
</evidence>
<evidence type="ECO:0000256" key="1">
    <source>
        <dbReference type="ARBA" id="ARBA00002197"/>
    </source>
</evidence>
<dbReference type="Pfam" id="PF02277">
    <property type="entry name" value="DBI_PRT"/>
    <property type="match status" value="1"/>
</dbReference>
<dbReference type="UniPathway" id="UPA00061">
    <property type="reaction ID" value="UER00516"/>
</dbReference>
<evidence type="ECO:0000313" key="11">
    <source>
        <dbReference type="EMBL" id="GEQ21092.1"/>
    </source>
</evidence>
<evidence type="ECO:0000256" key="7">
    <source>
        <dbReference type="ARBA" id="ARBA00022676"/>
    </source>
</evidence>
<comment type="similarity">
    <text evidence="3">Belongs to the CobT family.</text>
</comment>
<dbReference type="InterPro" id="IPR017846">
    <property type="entry name" value="Nict_dMeBzImd_PRibTrfase_bact"/>
</dbReference>
<dbReference type="Gene3D" id="3.40.50.10210">
    <property type="match status" value="1"/>
</dbReference>
<reference evidence="12 14" key="1">
    <citation type="submission" date="2019-05" db="EMBL/GenBank/DDBJ databases">
        <authorList>
            <person name="Schori C."/>
            <person name="Ahrens C."/>
        </authorList>
    </citation>
    <scope>NUCLEOTIDE SEQUENCE [LARGE SCALE GENOMIC DNA]</scope>
    <source>
        <strain evidence="12 14">DSM 10702</strain>
    </source>
</reference>
<dbReference type="PANTHER" id="PTHR43463:SF1">
    <property type="entry name" value="NICOTINATE-NUCLEOTIDE--DIMETHYLBENZIMIDAZOLE PHOSPHORIBOSYLTRANSFERASE"/>
    <property type="match status" value="1"/>
</dbReference>
<name>A0A0Q0TYV9_CLOBU</name>
<evidence type="ECO:0000256" key="8">
    <source>
        <dbReference type="ARBA" id="ARBA00022679"/>
    </source>
</evidence>
<evidence type="ECO:0000256" key="4">
    <source>
        <dbReference type="ARBA" id="ARBA00011991"/>
    </source>
</evidence>
<dbReference type="GO" id="GO:0008939">
    <property type="term" value="F:nicotinate-nucleotide-dimethylbenzimidazole phosphoribosyltransferase activity"/>
    <property type="evidence" value="ECO:0007669"/>
    <property type="project" value="UniProtKB-UniRule"/>
</dbReference>
<dbReference type="AlphaFoldDB" id="A0A0Q0TYV9"/>
<dbReference type="Proteomes" id="UP000515243">
    <property type="component" value="Chromosome 1"/>
</dbReference>
<protein>
    <recommendedName>
        <fullName evidence="5 10">Nicotinate-nucleotide--dimethylbenzimidazole phosphoribosyltransferase</fullName>
        <ecNumber evidence="4 10">2.4.2.21</ecNumber>
    </recommendedName>
</protein>
<comment type="function">
    <text evidence="1">Catalyzes the synthesis of alpha-ribazole-5'-phosphate from nicotinate mononucleotide (NAMN) and 5,6-dimethylbenzimidazole (DMB).</text>
</comment>
<evidence type="ECO:0000313" key="14">
    <source>
        <dbReference type="Proteomes" id="UP000515243"/>
    </source>
</evidence>
<organism evidence="12 14">
    <name type="scientific">Clostridium butyricum</name>
    <dbReference type="NCBI Taxonomy" id="1492"/>
    <lineage>
        <taxon>Bacteria</taxon>
        <taxon>Bacillati</taxon>
        <taxon>Bacillota</taxon>
        <taxon>Clostridia</taxon>
        <taxon>Eubacteriales</taxon>
        <taxon>Clostridiaceae</taxon>
        <taxon>Clostridium</taxon>
    </lineage>
</organism>
<evidence type="ECO:0000256" key="5">
    <source>
        <dbReference type="ARBA" id="ARBA00015486"/>
    </source>
</evidence>
<dbReference type="NCBIfam" id="TIGR03160">
    <property type="entry name" value="cobT_DBIPRT"/>
    <property type="match status" value="1"/>
</dbReference>
<sequence>MKLKEAIKEINNLDERSIDEAIRRWDSIAKPLKSLGLLEEAVIKIAGITKCSRVSLNKKALIIMCADNGVVEEGVTQTGQEITANVTENFTNEKATVSIMAKSIGIDVFPVDIGIYRDMDRTLNKNEEMIPFNILNRKIAYGTDNILKGPAMSRENAIKAIETGINLVGNMKECGYNIIATGEMGIGNTTTSSAIASVLLNAPVEEVTGKGAGLTSKGLERKIQVIKESIRLNDPDLNDPIDVLSKVGGYDIAGLAGVFIGGAVYNIPIVIDGFISAVAALVASKIEHKTIEYMLPSHVSKEPAGKMLLEALDLKPFITCEMCLGEGSGAVALLPILDMACTVYNKMSSFNDIGIEQYKPL</sequence>
<dbReference type="Proteomes" id="UP000321089">
    <property type="component" value="Unassembled WGS sequence"/>
</dbReference>
<comment type="catalytic activity">
    <reaction evidence="9">
        <text>5,6-dimethylbenzimidazole + nicotinate beta-D-ribonucleotide = alpha-ribazole 5'-phosphate + nicotinate + H(+)</text>
        <dbReference type="Rhea" id="RHEA:11196"/>
        <dbReference type="ChEBI" id="CHEBI:15378"/>
        <dbReference type="ChEBI" id="CHEBI:15890"/>
        <dbReference type="ChEBI" id="CHEBI:32544"/>
        <dbReference type="ChEBI" id="CHEBI:57502"/>
        <dbReference type="ChEBI" id="CHEBI:57918"/>
        <dbReference type="EC" id="2.4.2.21"/>
    </reaction>
</comment>
<dbReference type="EMBL" id="CP040626">
    <property type="protein sequence ID" value="QMW89500.1"/>
    <property type="molecule type" value="Genomic_DNA"/>
</dbReference>
<evidence type="ECO:0000256" key="3">
    <source>
        <dbReference type="ARBA" id="ARBA00007110"/>
    </source>
</evidence>
<keyword evidence="6" id="KW-0169">Cobalamin biosynthesis</keyword>
<reference evidence="11 13" key="2">
    <citation type="submission" date="2019-07" db="EMBL/GenBank/DDBJ databases">
        <title>Whole genome shotgun sequence of Clostridium butyricum NBRC 3858.</title>
        <authorList>
            <person name="Hosoyama A."/>
            <person name="Uohara A."/>
            <person name="Ohji S."/>
            <person name="Ichikawa N."/>
        </authorList>
    </citation>
    <scope>NUCLEOTIDE SEQUENCE [LARGE SCALE GENOMIC DNA]</scope>
    <source>
        <strain evidence="11 13">NBRC 3858</strain>
    </source>
</reference>
<dbReference type="CDD" id="cd02439">
    <property type="entry name" value="DMB-PRT_CobT"/>
    <property type="match status" value="1"/>
</dbReference>
<evidence type="ECO:0000256" key="2">
    <source>
        <dbReference type="ARBA" id="ARBA00005049"/>
    </source>
</evidence>
<dbReference type="SUPFAM" id="SSF52733">
    <property type="entry name" value="Nicotinate mononucleotide:5,6-dimethylbenzimidazole phosphoribosyltransferase (CobT)"/>
    <property type="match status" value="1"/>
</dbReference>
<comment type="pathway">
    <text evidence="2">Nucleoside biosynthesis; alpha-ribazole biosynthesis; alpha-ribazole from 5,6-dimethylbenzimidazole: step 1/2.</text>
</comment>
<dbReference type="EC" id="2.4.2.21" evidence="4 10"/>
<dbReference type="GO" id="GO:0009236">
    <property type="term" value="P:cobalamin biosynthetic process"/>
    <property type="evidence" value="ECO:0007669"/>
    <property type="project" value="UniProtKB-UniRule"/>
</dbReference>
<dbReference type="Gene3D" id="1.10.1610.10">
    <property type="match status" value="1"/>
</dbReference>
<evidence type="ECO:0000313" key="13">
    <source>
        <dbReference type="Proteomes" id="UP000321089"/>
    </source>
</evidence>
<proteinExistence type="inferred from homology"/>
<dbReference type="FunFam" id="3.40.50.10210:FF:000001">
    <property type="entry name" value="Nicotinate-nucleotide--dimethylbenzimidazole phosphoribosyltransferase"/>
    <property type="match status" value="1"/>
</dbReference>
<dbReference type="InterPro" id="IPR036087">
    <property type="entry name" value="Nict_dMeBzImd_PRibTrfase_sf"/>
</dbReference>
<gene>
    <name evidence="12" type="primary">cobT</name>
    <name evidence="11" type="ORF">CBU02nite_15980</name>
    <name evidence="12" type="ORF">FF104_00590</name>
</gene>
<dbReference type="InterPro" id="IPR023195">
    <property type="entry name" value="Nict_dMeBzImd_PRibTrfase_N"/>
</dbReference>
<dbReference type="GeneID" id="92942609"/>
<accession>A0A0Q0TYV9</accession>
<keyword evidence="7 12" id="KW-0328">Glycosyltransferase</keyword>
<keyword evidence="8 12" id="KW-0808">Transferase</keyword>
<evidence type="ECO:0000256" key="6">
    <source>
        <dbReference type="ARBA" id="ARBA00022573"/>
    </source>
</evidence>
<dbReference type="EMBL" id="BKBC01000017">
    <property type="protein sequence ID" value="GEQ21092.1"/>
    <property type="molecule type" value="Genomic_DNA"/>
</dbReference>
<dbReference type="InterPro" id="IPR003200">
    <property type="entry name" value="Nict_dMeBzImd_PRibTrfase"/>
</dbReference>